<evidence type="ECO:0000259" key="2">
    <source>
        <dbReference type="Pfam" id="PF01106"/>
    </source>
</evidence>
<dbReference type="Proteomes" id="UP001500635">
    <property type="component" value="Unassembled WGS sequence"/>
</dbReference>
<dbReference type="EMBL" id="BAABFR010000020">
    <property type="protein sequence ID" value="GAA4389842.1"/>
    <property type="molecule type" value="Genomic_DNA"/>
</dbReference>
<evidence type="ECO:0000313" key="3">
    <source>
        <dbReference type="EMBL" id="GAA4389842.1"/>
    </source>
</evidence>
<feature type="domain" description="NIF system FeS cluster assembly NifU C-terminal" evidence="2">
    <location>
        <begin position="100"/>
        <end position="166"/>
    </location>
</feature>
<evidence type="ECO:0000313" key="4">
    <source>
        <dbReference type="Proteomes" id="UP001500635"/>
    </source>
</evidence>
<protein>
    <recommendedName>
        <fullName evidence="2">NIF system FeS cluster assembly NifU C-terminal domain-containing protein</fullName>
    </recommendedName>
</protein>
<dbReference type="PANTHER" id="PTHR11178">
    <property type="entry name" value="IRON-SULFUR CLUSTER SCAFFOLD PROTEIN NFU-RELATED"/>
    <property type="match status" value="1"/>
</dbReference>
<proteinExistence type="predicted"/>
<comment type="function">
    <text evidence="1">May be involved in the formation or repair of [Fe-S] clusters present in iron-sulfur proteins.</text>
</comment>
<name>A0ABP8JFT3_9ACTN</name>
<dbReference type="InterPro" id="IPR034904">
    <property type="entry name" value="FSCA_dom_sf"/>
</dbReference>
<gene>
    <name evidence="3" type="ORF">GCM10023147_17110</name>
</gene>
<reference evidence="4" key="1">
    <citation type="journal article" date="2019" name="Int. J. Syst. Evol. Microbiol.">
        <title>The Global Catalogue of Microorganisms (GCM) 10K type strain sequencing project: providing services to taxonomists for standard genome sequencing and annotation.</title>
        <authorList>
            <consortium name="The Broad Institute Genomics Platform"/>
            <consortium name="The Broad Institute Genome Sequencing Center for Infectious Disease"/>
            <person name="Wu L."/>
            <person name="Ma J."/>
        </authorList>
    </citation>
    <scope>NUCLEOTIDE SEQUENCE [LARGE SCALE GENOMIC DNA]</scope>
    <source>
        <strain evidence="4">JCM 17688</strain>
    </source>
</reference>
<comment type="caution">
    <text evidence="3">The sequence shown here is derived from an EMBL/GenBank/DDBJ whole genome shotgun (WGS) entry which is preliminary data.</text>
</comment>
<dbReference type="SUPFAM" id="SSF117916">
    <property type="entry name" value="Fe-S cluster assembly (FSCA) domain-like"/>
    <property type="match status" value="1"/>
</dbReference>
<evidence type="ECO:0000256" key="1">
    <source>
        <dbReference type="ARBA" id="ARBA00049958"/>
    </source>
</evidence>
<organism evidence="3 4">
    <name type="scientific">Tsukamurella soli</name>
    <dbReference type="NCBI Taxonomy" id="644556"/>
    <lineage>
        <taxon>Bacteria</taxon>
        <taxon>Bacillati</taxon>
        <taxon>Actinomycetota</taxon>
        <taxon>Actinomycetes</taxon>
        <taxon>Mycobacteriales</taxon>
        <taxon>Tsukamurellaceae</taxon>
        <taxon>Tsukamurella</taxon>
    </lineage>
</organism>
<accession>A0ABP8JFT3</accession>
<dbReference type="RefSeq" id="WP_344993747.1">
    <property type="nucleotide sequence ID" value="NZ_BAABFR010000020.1"/>
</dbReference>
<dbReference type="Pfam" id="PF01106">
    <property type="entry name" value="NifU"/>
    <property type="match status" value="1"/>
</dbReference>
<keyword evidence="4" id="KW-1185">Reference proteome</keyword>
<dbReference type="Gene3D" id="3.30.300.130">
    <property type="entry name" value="Fe-S cluster assembly (FSCA)"/>
    <property type="match status" value="1"/>
</dbReference>
<dbReference type="InterPro" id="IPR001075">
    <property type="entry name" value="NIF_FeS_clus_asmbl_NifU_C"/>
</dbReference>
<sequence length="196" mass="20406">MEPVPAGGGRGADPLTSVGERIDTLLDAMAGSGTLVHERAEELVRQVTTLYGAGIERILTILDARDVLDDGTLAALTSDELVSGLLLVHGLHPDSVETRVQGALDSVRPYLRGHHGDVEFLGVTDDSVVRLRLLGSCDGCPGSTGTLRGLVEEAIAAAAPDVAAVEVEEQAAERSATLIPVDALRIRLAGAELSSR</sequence>